<sequence length="92" mass="9628">FSAQIPGQLSVQINRTHLPPVRTSTKISFWNAQLADSSASLSKLNFNVDSIFSGTSSLNSVVPLLVLNIPAASESLACPVAVAIAEATLSMD</sequence>
<reference evidence="1 2" key="1">
    <citation type="submission" date="2022-04" db="EMBL/GenBank/DDBJ databases">
        <title>Rhizobium coralii sp. nov., isolated from coral Turbinaria peltata.</title>
        <authorList>
            <person name="Sun H."/>
        </authorList>
    </citation>
    <scope>NUCLEOTIDE SEQUENCE [LARGE SCALE GENOMIC DNA]</scope>
    <source>
        <strain evidence="1 2">NTR19</strain>
    </source>
</reference>
<organism evidence="1 2">
    <name type="scientific">Neorhizobium turbinariae</name>
    <dbReference type="NCBI Taxonomy" id="2937795"/>
    <lineage>
        <taxon>Bacteria</taxon>
        <taxon>Pseudomonadati</taxon>
        <taxon>Pseudomonadota</taxon>
        <taxon>Alphaproteobacteria</taxon>
        <taxon>Hyphomicrobiales</taxon>
        <taxon>Rhizobiaceae</taxon>
        <taxon>Rhizobium/Agrobacterium group</taxon>
        <taxon>Neorhizobium</taxon>
    </lineage>
</organism>
<keyword evidence="2" id="KW-1185">Reference proteome</keyword>
<feature type="non-terminal residue" evidence="1">
    <location>
        <position position="1"/>
    </location>
</feature>
<dbReference type="EMBL" id="JALPRY010000010">
    <property type="protein sequence ID" value="MCK8780048.1"/>
    <property type="molecule type" value="Genomic_DNA"/>
</dbReference>
<name>A0ABT0IQC1_9HYPH</name>
<proteinExistence type="predicted"/>
<accession>A0ABT0IQC1</accession>
<evidence type="ECO:0000313" key="1">
    <source>
        <dbReference type="EMBL" id="MCK8780048.1"/>
    </source>
</evidence>
<protein>
    <submittedName>
        <fullName evidence="1">Uncharacterized protein</fullName>
    </submittedName>
</protein>
<dbReference type="Proteomes" id="UP001202827">
    <property type="component" value="Unassembled WGS sequence"/>
</dbReference>
<dbReference type="RefSeq" id="WP_248682746.1">
    <property type="nucleotide sequence ID" value="NZ_JALPRY010000010.1"/>
</dbReference>
<comment type="caution">
    <text evidence="1">The sequence shown here is derived from an EMBL/GenBank/DDBJ whole genome shotgun (WGS) entry which is preliminary data.</text>
</comment>
<evidence type="ECO:0000313" key="2">
    <source>
        <dbReference type="Proteomes" id="UP001202827"/>
    </source>
</evidence>
<gene>
    <name evidence="1" type="ORF">M0654_08640</name>
</gene>